<proteinExistence type="predicted"/>
<evidence type="ECO:0000313" key="1">
    <source>
        <dbReference type="EMBL" id="MBW87111.1"/>
    </source>
</evidence>
<dbReference type="EMBL" id="GGEC01006628">
    <property type="protein sequence ID" value="MBW87111.1"/>
    <property type="molecule type" value="Transcribed_RNA"/>
</dbReference>
<protein>
    <submittedName>
        <fullName evidence="1">Uncharacterized protein</fullName>
    </submittedName>
</protein>
<organism evidence="1">
    <name type="scientific">Rhizophora mucronata</name>
    <name type="common">Asiatic mangrove</name>
    <dbReference type="NCBI Taxonomy" id="61149"/>
    <lineage>
        <taxon>Eukaryota</taxon>
        <taxon>Viridiplantae</taxon>
        <taxon>Streptophyta</taxon>
        <taxon>Embryophyta</taxon>
        <taxon>Tracheophyta</taxon>
        <taxon>Spermatophyta</taxon>
        <taxon>Magnoliopsida</taxon>
        <taxon>eudicotyledons</taxon>
        <taxon>Gunneridae</taxon>
        <taxon>Pentapetalae</taxon>
        <taxon>rosids</taxon>
        <taxon>fabids</taxon>
        <taxon>Malpighiales</taxon>
        <taxon>Rhizophoraceae</taxon>
        <taxon>Rhizophora</taxon>
    </lineage>
</organism>
<accession>A0A2P2J0X9</accession>
<reference evidence="1" key="1">
    <citation type="submission" date="2018-02" db="EMBL/GenBank/DDBJ databases">
        <title>Rhizophora mucronata_Transcriptome.</title>
        <authorList>
            <person name="Meera S.P."/>
            <person name="Sreeshan A."/>
            <person name="Augustine A."/>
        </authorList>
    </citation>
    <scope>NUCLEOTIDE SEQUENCE</scope>
    <source>
        <tissue evidence="1">Leaf</tissue>
    </source>
</reference>
<dbReference type="AlphaFoldDB" id="A0A2P2J0X9"/>
<name>A0A2P2J0X9_RHIMU</name>
<sequence>MRMLGFDFVIDSIFSIHRLV</sequence>